<feature type="compositionally biased region" description="Low complexity" evidence="1">
    <location>
        <begin position="365"/>
        <end position="374"/>
    </location>
</feature>
<feature type="compositionally biased region" description="Polar residues" evidence="1">
    <location>
        <begin position="87"/>
        <end position="103"/>
    </location>
</feature>
<feature type="compositionally biased region" description="Acidic residues" evidence="1">
    <location>
        <begin position="1157"/>
        <end position="1166"/>
    </location>
</feature>
<reference evidence="2 3" key="1">
    <citation type="journal article" date="2017" name="Biotechnol. Biofuels">
        <title>Differential beta-glucosidase expression as a function of carbon source availability in Talaromyces amestolkiae: a genomic and proteomic approach.</title>
        <authorList>
            <person name="de Eugenio L.I."/>
            <person name="Mendez-Liter J.A."/>
            <person name="Nieto-Dominguez M."/>
            <person name="Alonso L."/>
            <person name="Gil-Munoz J."/>
            <person name="Barriuso J."/>
            <person name="Prieto A."/>
            <person name="Martinez M.J."/>
        </authorList>
    </citation>
    <scope>NUCLEOTIDE SEQUENCE [LARGE SCALE GENOMIC DNA]</scope>
    <source>
        <strain evidence="2 3">CIB</strain>
    </source>
</reference>
<keyword evidence="3" id="KW-1185">Reference proteome</keyword>
<feature type="compositionally biased region" description="Polar residues" evidence="1">
    <location>
        <begin position="433"/>
        <end position="464"/>
    </location>
</feature>
<dbReference type="STRING" id="1196081.A0A364KZ73"/>
<feature type="region of interest" description="Disordered" evidence="1">
    <location>
        <begin position="1275"/>
        <end position="1319"/>
    </location>
</feature>
<feature type="region of interest" description="Disordered" evidence="1">
    <location>
        <begin position="1"/>
        <end position="594"/>
    </location>
</feature>
<dbReference type="OrthoDB" id="5423926at2759"/>
<feature type="compositionally biased region" description="Polar residues" evidence="1">
    <location>
        <begin position="244"/>
        <end position="253"/>
    </location>
</feature>
<dbReference type="Proteomes" id="UP000249363">
    <property type="component" value="Unassembled WGS sequence"/>
</dbReference>
<feature type="compositionally biased region" description="Basic and acidic residues" evidence="1">
    <location>
        <begin position="1212"/>
        <end position="1236"/>
    </location>
</feature>
<feature type="compositionally biased region" description="Basic residues" evidence="1">
    <location>
        <begin position="558"/>
        <end position="570"/>
    </location>
</feature>
<feature type="compositionally biased region" description="Polar residues" evidence="1">
    <location>
        <begin position="1174"/>
        <end position="1185"/>
    </location>
</feature>
<gene>
    <name evidence="2" type="ORF">BHQ10_004864</name>
</gene>
<feature type="compositionally biased region" description="Basic and acidic residues" evidence="1">
    <location>
        <begin position="219"/>
        <end position="228"/>
    </location>
</feature>
<feature type="compositionally biased region" description="Low complexity" evidence="1">
    <location>
        <begin position="1275"/>
        <end position="1289"/>
    </location>
</feature>
<comment type="caution">
    <text evidence="2">The sequence shown here is derived from an EMBL/GenBank/DDBJ whole genome shotgun (WGS) entry which is preliminary data.</text>
</comment>
<feature type="compositionally biased region" description="Low complexity" evidence="1">
    <location>
        <begin position="693"/>
        <end position="714"/>
    </location>
</feature>
<feature type="compositionally biased region" description="Basic and acidic residues" evidence="1">
    <location>
        <begin position="1108"/>
        <end position="1118"/>
    </location>
</feature>
<feature type="compositionally biased region" description="Polar residues" evidence="1">
    <location>
        <begin position="497"/>
        <end position="509"/>
    </location>
</feature>
<evidence type="ECO:0000313" key="2">
    <source>
        <dbReference type="EMBL" id="RAO68852.1"/>
    </source>
</evidence>
<dbReference type="EMBL" id="MIKG01000008">
    <property type="protein sequence ID" value="RAO68852.1"/>
    <property type="molecule type" value="Genomic_DNA"/>
</dbReference>
<feature type="compositionally biased region" description="Polar residues" evidence="1">
    <location>
        <begin position="1062"/>
        <end position="1074"/>
    </location>
</feature>
<feature type="compositionally biased region" description="Polar residues" evidence="1">
    <location>
        <begin position="197"/>
        <end position="214"/>
    </location>
</feature>
<feature type="region of interest" description="Disordered" evidence="1">
    <location>
        <begin position="645"/>
        <end position="718"/>
    </location>
</feature>
<name>A0A364KZ73_TALAM</name>
<organism evidence="2 3">
    <name type="scientific">Talaromyces amestolkiae</name>
    <dbReference type="NCBI Taxonomy" id="1196081"/>
    <lineage>
        <taxon>Eukaryota</taxon>
        <taxon>Fungi</taxon>
        <taxon>Dikarya</taxon>
        <taxon>Ascomycota</taxon>
        <taxon>Pezizomycotina</taxon>
        <taxon>Eurotiomycetes</taxon>
        <taxon>Eurotiomycetidae</taxon>
        <taxon>Eurotiales</taxon>
        <taxon>Trichocomaceae</taxon>
        <taxon>Talaromyces</taxon>
        <taxon>Talaromyces sect. Talaromyces</taxon>
    </lineage>
</organism>
<sequence length="1347" mass="144634">MFRRRSSSRHQPLNTTPSTSAQTAASRAFTANRDANASLSSAAAAAALRSHTPPPTSPGNVQTKRMLQRQLSNSSRASSAGGLRHGSQPTLRRTPSSGSMTSRTFREPSPARSQSTAGNTSTHPPVPPIPQSLSNRSKPSQRSASAQPNRGTTSPLRRLVGGRGASLDRGPGSLTASPTTPRNISQGNSLELDRPGSRTSINFSYPMNARANSPPQSPVEREFQRSPIDKSPSPPSLSPVETADIQQSVNSAANRKVKLKPKTAAPGSKEGSHFAHKTMGGRPTGTALQDAVEKDEQQSHESASPQSPGVSTTDFATTQPATEDSVKSQPPVAFEDDITHSPRPKPKKRPSMVMEDHEGEEMAEAAEAAQEDFAVSPKEPSSPQTENINKTKPTREALVIYPPKTNQTVVHPYTRPSPSTSSTPSSPGDRLTVDSSIDGQLPQRQSSVSPNRSARFSAQLTVGSESPLHEPPPRSISPVKPALKSSSSPDRRVYLGQTPSEFSDATSVASDDGSRTGSKRRVAKVSFDDEAEVVGVAASPPTSPEPMNRAQSPVEKVKSRKWYSIGKKKTTSKDVADDDDFESMLRPRPALPSFGSIRGLRELEETTALAINGNDSDSSSDDDFDARDFGASSDHAIGGILVNARKDAQPQTQPLAEPFAPELGLKDAQLESPDEVETLNSTRDIEHLPTVQEESSSATATPSEAAEALPTETPKIALKEETIVEQQVDALKEPLPTIAIQPATPGEEPRNSIDLHNMPGGFPSYIAERVATPEPTQTTIEAPQAANPPVEEADGDDSGDSIYSDAAEDPDDFQGDVFGSINAIVDSPLPPQSELPKEVPESPTRTLLQPDPLTDISEPIPSASLEAINPRMPATPSGPTQTPTAASVLEPVEEPQKKQQKQSPAPAEPSWPFKTDPTPIAATRVQQRPKAQAADPHQGSHLRKALGKGDIQQPMAKQSLRSASGPDPSSPTVAKTRRTQTASPAQMNNKPPRKQADKTLPHSMTFPAAATKPSANDSDSDSSFKRTRRPSRVSAGGQYSMKKTMRTTRPMSMVNSDMGVERTTSPPRASSMRTTMRGPASERSSGFSSLRDKPRPRSSVISSKTRSRIGDSDDEGKGGRNLFQSRFADSSDEDEPLPSNLTPVRGIPRRKGRYDGESTDLDDSSDEETKRQTRNGATKSATQMSPEELEAILSQPKKKGLFSRLRSPTRSSGKDGKVRKSLMESPARRDTPLERSRIELAQMRENATSPKLHKRQRAVSAYTDTWPLATGQTSTLAAPATSTTRPSTSDGIAHSQDKDNGRPLFNRHGTSDSIDSRVTSTASEVVVGRSGKKKRFPMLRRAFGLRD</sequence>
<feature type="compositionally biased region" description="Polar residues" evidence="1">
    <location>
        <begin position="111"/>
        <end position="123"/>
    </location>
</feature>
<feature type="compositionally biased region" description="Low complexity" evidence="1">
    <location>
        <begin position="15"/>
        <end position="50"/>
    </location>
</feature>
<feature type="compositionally biased region" description="Polar residues" evidence="1">
    <location>
        <begin position="58"/>
        <end position="78"/>
    </location>
</feature>
<feature type="compositionally biased region" description="Low complexity" evidence="1">
    <location>
        <begin position="416"/>
        <end position="427"/>
    </location>
</feature>
<dbReference type="GeneID" id="63794080"/>
<evidence type="ECO:0000313" key="3">
    <source>
        <dbReference type="Proteomes" id="UP000249363"/>
    </source>
</evidence>
<accession>A0A364KZ73</accession>
<proteinExistence type="predicted"/>
<feature type="region of interest" description="Disordered" evidence="1">
    <location>
        <begin position="735"/>
        <end position="1236"/>
    </location>
</feature>
<feature type="region of interest" description="Disordered" evidence="1">
    <location>
        <begin position="608"/>
        <end position="630"/>
    </location>
</feature>
<feature type="compositionally biased region" description="Polar residues" evidence="1">
    <location>
        <begin position="379"/>
        <end position="391"/>
    </location>
</feature>
<feature type="compositionally biased region" description="Polar residues" evidence="1">
    <location>
        <begin position="979"/>
        <end position="989"/>
    </location>
</feature>
<feature type="compositionally biased region" description="Polar residues" evidence="1">
    <location>
        <begin position="174"/>
        <end position="189"/>
    </location>
</feature>
<feature type="compositionally biased region" description="Low complexity" evidence="1">
    <location>
        <begin position="901"/>
        <end position="910"/>
    </location>
</feature>
<dbReference type="RefSeq" id="XP_040733368.1">
    <property type="nucleotide sequence ID" value="XM_040877276.1"/>
</dbReference>
<protein>
    <submittedName>
        <fullName evidence="2">Uncharacterized protein</fullName>
    </submittedName>
</protein>
<feature type="compositionally biased region" description="Polar residues" evidence="1">
    <location>
        <begin position="131"/>
        <end position="155"/>
    </location>
</feature>
<evidence type="ECO:0000256" key="1">
    <source>
        <dbReference type="SAM" id="MobiDB-lite"/>
    </source>
</evidence>
<feature type="compositionally biased region" description="Polar residues" evidence="1">
    <location>
        <begin position="300"/>
        <end position="322"/>
    </location>
</feature>